<comment type="caution">
    <text evidence="7">The sequence shown here is derived from an EMBL/GenBank/DDBJ whole genome shotgun (WGS) entry which is preliminary data.</text>
</comment>
<name>A0ABQ4LTR2_9BACL</name>
<feature type="domain" description="Phosphotyrosine protein phosphatase I" evidence="6">
    <location>
        <begin position="2"/>
        <end position="148"/>
    </location>
</feature>
<dbReference type="Gene3D" id="3.40.50.2300">
    <property type="match status" value="1"/>
</dbReference>
<proteinExistence type="inferred from homology"/>
<evidence type="ECO:0000256" key="4">
    <source>
        <dbReference type="ARBA" id="ARBA00022912"/>
    </source>
</evidence>
<evidence type="ECO:0000259" key="6">
    <source>
        <dbReference type="SMART" id="SM00226"/>
    </source>
</evidence>
<dbReference type="CDD" id="cd16343">
    <property type="entry name" value="LMWPTP"/>
    <property type="match status" value="1"/>
</dbReference>
<dbReference type="RefSeq" id="WP_212948508.1">
    <property type="nucleotide sequence ID" value="NZ_BORW01000004.1"/>
</dbReference>
<dbReference type="InterPro" id="IPR023485">
    <property type="entry name" value="Ptyr_pPase"/>
</dbReference>
<keyword evidence="8" id="KW-1185">Reference proteome</keyword>
<comment type="similarity">
    <text evidence="1">Belongs to the low molecular weight phosphotyrosine protein phosphatase family.</text>
</comment>
<dbReference type="InterPro" id="IPR017867">
    <property type="entry name" value="Tyr_phospatase_low_mol_wt"/>
</dbReference>
<dbReference type="SMART" id="SM00226">
    <property type="entry name" value="LMWPc"/>
    <property type="match status" value="1"/>
</dbReference>
<keyword evidence="4" id="KW-0904">Protein phosphatase</keyword>
<dbReference type="PRINTS" id="PR00719">
    <property type="entry name" value="LMWPTPASE"/>
</dbReference>
<keyword evidence="3" id="KW-0378">Hydrolase</keyword>
<evidence type="ECO:0000313" key="8">
    <source>
        <dbReference type="Proteomes" id="UP000680638"/>
    </source>
</evidence>
<evidence type="ECO:0000256" key="1">
    <source>
        <dbReference type="ARBA" id="ARBA00011063"/>
    </source>
</evidence>
<dbReference type="Proteomes" id="UP000680638">
    <property type="component" value="Unassembled WGS sequence"/>
</dbReference>
<dbReference type="PANTHER" id="PTHR11717:SF7">
    <property type="entry name" value="LOW MOLECULAR WEIGHT PHOSPHOTYROSINE PROTEIN PHOSPHATASE"/>
    <property type="match status" value="1"/>
</dbReference>
<dbReference type="EC" id="3.1.3.48" evidence="2"/>
<evidence type="ECO:0000256" key="5">
    <source>
        <dbReference type="ARBA" id="ARBA00051722"/>
    </source>
</evidence>
<dbReference type="InterPro" id="IPR036196">
    <property type="entry name" value="Ptyr_pPase_sf"/>
</dbReference>
<comment type="catalytic activity">
    <reaction evidence="5">
        <text>O-phospho-L-tyrosyl-[protein] + H2O = L-tyrosyl-[protein] + phosphate</text>
        <dbReference type="Rhea" id="RHEA:10684"/>
        <dbReference type="Rhea" id="RHEA-COMP:10136"/>
        <dbReference type="Rhea" id="RHEA-COMP:20101"/>
        <dbReference type="ChEBI" id="CHEBI:15377"/>
        <dbReference type="ChEBI" id="CHEBI:43474"/>
        <dbReference type="ChEBI" id="CHEBI:46858"/>
        <dbReference type="ChEBI" id="CHEBI:61978"/>
        <dbReference type="EC" id="3.1.3.48"/>
    </reaction>
</comment>
<evidence type="ECO:0000256" key="2">
    <source>
        <dbReference type="ARBA" id="ARBA00013064"/>
    </source>
</evidence>
<evidence type="ECO:0000313" key="7">
    <source>
        <dbReference type="EMBL" id="GIO66503.1"/>
    </source>
</evidence>
<reference evidence="7 8" key="1">
    <citation type="submission" date="2021-03" db="EMBL/GenBank/DDBJ databases">
        <title>Antimicrobial resistance genes in bacteria isolated from Japanese honey, and their potential for conferring macrolide and lincosamide resistance in the American foulbrood pathogen Paenibacillus larvae.</title>
        <authorList>
            <person name="Okamoto M."/>
            <person name="Kumagai M."/>
            <person name="Kanamori H."/>
            <person name="Takamatsu D."/>
        </authorList>
    </citation>
    <scope>NUCLEOTIDE SEQUENCE [LARGE SCALE GENOMIC DNA]</scope>
    <source>
        <strain evidence="7 8">J21TS3</strain>
    </source>
</reference>
<gene>
    <name evidence="7" type="ORF">J21TS3_13240</name>
</gene>
<dbReference type="Pfam" id="PF01451">
    <property type="entry name" value="LMWPc"/>
    <property type="match status" value="1"/>
</dbReference>
<dbReference type="InterPro" id="IPR050438">
    <property type="entry name" value="LMW_PTPase"/>
</dbReference>
<accession>A0ABQ4LTR2</accession>
<evidence type="ECO:0000256" key="3">
    <source>
        <dbReference type="ARBA" id="ARBA00022801"/>
    </source>
</evidence>
<organism evidence="7 8">
    <name type="scientific">Paenibacillus cookii</name>
    <dbReference type="NCBI Taxonomy" id="157839"/>
    <lineage>
        <taxon>Bacteria</taxon>
        <taxon>Bacillati</taxon>
        <taxon>Bacillota</taxon>
        <taxon>Bacilli</taxon>
        <taxon>Bacillales</taxon>
        <taxon>Paenibacillaceae</taxon>
        <taxon>Paenibacillus</taxon>
    </lineage>
</organism>
<dbReference type="EMBL" id="BORW01000004">
    <property type="protein sequence ID" value="GIO66503.1"/>
    <property type="molecule type" value="Genomic_DNA"/>
</dbReference>
<protein>
    <recommendedName>
        <fullName evidence="2">protein-tyrosine-phosphatase</fullName>
        <ecNumber evidence="2">3.1.3.48</ecNumber>
    </recommendedName>
</protein>
<sequence length="154" mass="17538">MVSVLFVCLGNICRSPMAEAVMRHKVERAGLQHLITVDSAGTGDWHLGKRPHQDTRRILDQHGIGHEGIQARRIASPDFETFDYMVCMDDSNFENVKKLPGAKPELLLKFMDLLPDHELREVPDPYYTGNFEQVYEMIDAGCEALLEKIRAEKL</sequence>
<dbReference type="SUPFAM" id="SSF52788">
    <property type="entry name" value="Phosphotyrosine protein phosphatases I"/>
    <property type="match status" value="1"/>
</dbReference>
<dbReference type="PANTHER" id="PTHR11717">
    <property type="entry name" value="LOW MOLECULAR WEIGHT PROTEIN TYROSINE PHOSPHATASE"/>
    <property type="match status" value="1"/>
</dbReference>